<keyword evidence="4" id="KW-1185">Reference proteome</keyword>
<reference evidence="3" key="2">
    <citation type="submission" date="2025-08" db="UniProtKB">
        <authorList>
            <consortium name="Ensembl"/>
        </authorList>
    </citation>
    <scope>IDENTIFICATION</scope>
</reference>
<accession>H3A162</accession>
<evidence type="ECO:0008006" key="5">
    <source>
        <dbReference type="Google" id="ProtNLM"/>
    </source>
</evidence>
<dbReference type="HOGENOM" id="CLU_006175_4_3_1"/>
<evidence type="ECO:0000313" key="4">
    <source>
        <dbReference type="Proteomes" id="UP000008672"/>
    </source>
</evidence>
<dbReference type="PANTHER" id="PTHR45749">
    <property type="match status" value="1"/>
</dbReference>
<evidence type="ECO:0000259" key="1">
    <source>
        <dbReference type="Pfam" id="PF05699"/>
    </source>
</evidence>
<name>H3A162_LATCH</name>
<dbReference type="Proteomes" id="UP000008672">
    <property type="component" value="Unassembled WGS sequence"/>
</dbReference>
<dbReference type="PANTHER" id="PTHR45749:SF37">
    <property type="entry name" value="OS05G0311600 PROTEIN"/>
    <property type="match status" value="1"/>
</dbReference>
<feature type="domain" description="HAT C-terminal dimerisation" evidence="1">
    <location>
        <begin position="617"/>
        <end position="674"/>
    </location>
</feature>
<dbReference type="AlphaFoldDB" id="H3A162"/>
<proteinExistence type="predicted"/>
<dbReference type="GO" id="GO:0046983">
    <property type="term" value="F:protein dimerization activity"/>
    <property type="evidence" value="ECO:0007669"/>
    <property type="project" value="InterPro"/>
</dbReference>
<dbReference type="Pfam" id="PF05699">
    <property type="entry name" value="Dimer_Tnp_hAT"/>
    <property type="match status" value="1"/>
</dbReference>
<dbReference type="eggNOG" id="ENOG502QPQD">
    <property type="taxonomic scope" value="Eukaryota"/>
</dbReference>
<protein>
    <recommendedName>
        <fullName evidence="5">DUF4371 domain-containing protein</fullName>
    </recommendedName>
</protein>
<sequence>SRGRCFSITYYDITTKAGVKLMCTWLCYSPKLDSAYCEPCWLFADCSAPAYNVAWVRGVRDWCHLSSKIEYHETSKIHLDSCLVYEQWRLHGTIDEDFETQIQKEKNFWRQVLECLINVTFTLSMCNLAFRGHREVLGHANSGNFLSIVELLAMYDPMLKQVISMPSGSILYLSHNIQDELIEILSKHIEGNIVEEIKAAPFFSIIVDTTQDILKTDQLNQIFQYVTIETDERNVAIGVKINESFLGFQEICDQSSSGLEKKIISCIEQKGLDISKCRGQGYDGASNMSGMYSGVQARISKKEPNAEYVHCAAHNFNLTMNDSVRGIPEVKYFYDVIETLYTFFGHSIKCWTMLSSFASTSELSSNLTLKRLCPTRWSSQYESLLALRFRYLDIMKALTKIVLLSKNADEHCEASALKKLMENLNFVFLVLQTKILEVVNAVSKLLQSKDTDLYKAAKLLCKVTEDLAMFQNNFKEAKSSAIKLLEKWGGQTKFEEKRVRKVKRHFDELCEDERLANSESFFKVNVFYRCLNKLTNHFQSLQAVADKFSVIQPNMLISASDEDLYKEAEKLANHFNKDISLVFPGQLLSFSFCLKSEISKQSLVKDLANMLIVDNALASSFSDVCTVLLLFLTIPVTVASAERSFSKLKLIKNYPRSTTGQERLCGLGMLSIENDWIGMVDVYKITSDIADTNACKMFFF</sequence>
<dbReference type="STRING" id="7897.ENSLACP00000003383"/>
<dbReference type="OMA" id="CWLFGDR"/>
<dbReference type="InterPro" id="IPR025398">
    <property type="entry name" value="DUF4371"/>
</dbReference>
<dbReference type="GeneTree" id="ENSGT00940000154356"/>
<dbReference type="InParanoid" id="H3A162"/>
<dbReference type="InterPro" id="IPR012337">
    <property type="entry name" value="RNaseH-like_sf"/>
</dbReference>
<evidence type="ECO:0000313" key="3">
    <source>
        <dbReference type="Ensembl" id="ENSLACP00000003383.1"/>
    </source>
</evidence>
<dbReference type="EMBL" id="AFYH01259273">
    <property type="status" value="NOT_ANNOTATED_CDS"/>
    <property type="molecule type" value="Genomic_DNA"/>
</dbReference>
<dbReference type="Ensembl" id="ENSLACT00000003413.1">
    <property type="protein sequence ID" value="ENSLACP00000003383.1"/>
    <property type="gene ID" value="ENSLACG00000003023.1"/>
</dbReference>
<evidence type="ECO:0000259" key="2">
    <source>
        <dbReference type="Pfam" id="PF14291"/>
    </source>
</evidence>
<dbReference type="SUPFAM" id="SSF53098">
    <property type="entry name" value="Ribonuclease H-like"/>
    <property type="match status" value="1"/>
</dbReference>
<dbReference type="InterPro" id="IPR008906">
    <property type="entry name" value="HATC_C_dom"/>
</dbReference>
<dbReference type="FunCoup" id="H3A162">
    <property type="interactions" value="1263"/>
</dbReference>
<reference evidence="3" key="3">
    <citation type="submission" date="2025-09" db="UniProtKB">
        <authorList>
            <consortium name="Ensembl"/>
        </authorList>
    </citation>
    <scope>IDENTIFICATION</scope>
</reference>
<dbReference type="Pfam" id="PF14291">
    <property type="entry name" value="DUF4371"/>
    <property type="match status" value="1"/>
</dbReference>
<feature type="domain" description="DUF4371" evidence="2">
    <location>
        <begin position="93"/>
        <end position="294"/>
    </location>
</feature>
<reference evidence="4" key="1">
    <citation type="submission" date="2011-08" db="EMBL/GenBank/DDBJ databases">
        <title>The draft genome of Latimeria chalumnae.</title>
        <authorList>
            <person name="Di Palma F."/>
            <person name="Alfoldi J."/>
            <person name="Johnson J."/>
            <person name="Berlin A."/>
            <person name="Gnerre S."/>
            <person name="Jaffe D."/>
            <person name="MacCallum I."/>
            <person name="Young S."/>
            <person name="Walker B.J."/>
            <person name="Lander E."/>
            <person name="Lindblad-Toh K."/>
        </authorList>
    </citation>
    <scope>NUCLEOTIDE SEQUENCE [LARGE SCALE GENOMIC DNA]</scope>
    <source>
        <strain evidence="4">Wild caught</strain>
    </source>
</reference>
<organism evidence="3 4">
    <name type="scientific">Latimeria chalumnae</name>
    <name type="common">Coelacanth</name>
    <dbReference type="NCBI Taxonomy" id="7897"/>
    <lineage>
        <taxon>Eukaryota</taxon>
        <taxon>Metazoa</taxon>
        <taxon>Chordata</taxon>
        <taxon>Craniata</taxon>
        <taxon>Vertebrata</taxon>
        <taxon>Euteleostomi</taxon>
        <taxon>Coelacanthiformes</taxon>
        <taxon>Coelacanthidae</taxon>
        <taxon>Latimeria</taxon>
    </lineage>
</organism>